<comment type="caution">
    <text evidence="1">The sequence shown here is derived from an EMBL/GenBank/DDBJ whole genome shotgun (WGS) entry which is preliminary data.</text>
</comment>
<name>A0A3S0ZCX8_9BURK</name>
<gene>
    <name evidence="1" type="ORF">EJP67_24740</name>
</gene>
<organism evidence="1 2">
    <name type="scientific">Variovorax guangxiensis</name>
    <dbReference type="NCBI Taxonomy" id="1775474"/>
    <lineage>
        <taxon>Bacteria</taxon>
        <taxon>Pseudomonadati</taxon>
        <taxon>Pseudomonadota</taxon>
        <taxon>Betaproteobacteria</taxon>
        <taxon>Burkholderiales</taxon>
        <taxon>Comamonadaceae</taxon>
        <taxon>Variovorax</taxon>
    </lineage>
</organism>
<evidence type="ECO:0000313" key="1">
    <source>
        <dbReference type="EMBL" id="RUR70267.1"/>
    </source>
</evidence>
<protein>
    <submittedName>
        <fullName evidence="1">Uncharacterized protein</fullName>
    </submittedName>
</protein>
<proteinExistence type="predicted"/>
<dbReference type="RefSeq" id="WP_126024361.1">
    <property type="nucleotide sequence ID" value="NZ_RXFT01000012.1"/>
</dbReference>
<dbReference type="AlphaFoldDB" id="A0A3S0ZCX8"/>
<accession>A0A3S0ZCX8</accession>
<dbReference type="Proteomes" id="UP000281118">
    <property type="component" value="Unassembled WGS sequence"/>
</dbReference>
<evidence type="ECO:0000313" key="2">
    <source>
        <dbReference type="Proteomes" id="UP000281118"/>
    </source>
</evidence>
<dbReference type="OrthoDB" id="8912199at2"/>
<dbReference type="EMBL" id="RXFT01000012">
    <property type="protein sequence ID" value="RUR70267.1"/>
    <property type="molecule type" value="Genomic_DNA"/>
</dbReference>
<sequence length="70" mass="7500">MTAAEKLGWKRRAHVAISAPIPASIRNGGVVASAQYRDDAAICAAFARRGVQPERARCAILRLEGVQGRL</sequence>
<reference evidence="1 2" key="1">
    <citation type="submission" date="2018-12" db="EMBL/GenBank/DDBJ databases">
        <title>The genome sequences of Variovorax guangxiensis DSM 27352.</title>
        <authorList>
            <person name="Gao J."/>
            <person name="Sun J."/>
        </authorList>
    </citation>
    <scope>NUCLEOTIDE SEQUENCE [LARGE SCALE GENOMIC DNA]</scope>
    <source>
        <strain evidence="1 2">DSM 27352</strain>
    </source>
</reference>